<proteinExistence type="inferred from homology"/>
<gene>
    <name evidence="7" type="primary">NCL1_39230</name>
    <name evidence="7" type="ORF">TNCT_34271</name>
</gene>
<dbReference type="InterPro" id="IPR039036">
    <property type="entry name" value="Granulin_fam"/>
</dbReference>
<dbReference type="Pfam" id="PF00396">
    <property type="entry name" value="Granulin"/>
    <property type="match status" value="2"/>
</dbReference>
<dbReference type="InterPro" id="IPR037277">
    <property type="entry name" value="Granulin_sf"/>
</dbReference>
<evidence type="ECO:0000256" key="4">
    <source>
        <dbReference type="ARBA" id="ARBA00023157"/>
    </source>
</evidence>
<comment type="similarity">
    <text evidence="2">Belongs to the granulin family.</text>
</comment>
<keyword evidence="4" id="KW-1015">Disulfide bond</keyword>
<organism evidence="7 8">
    <name type="scientific">Trichonephila clavata</name>
    <name type="common">Joro spider</name>
    <name type="synonym">Nephila clavata</name>
    <dbReference type="NCBI Taxonomy" id="2740835"/>
    <lineage>
        <taxon>Eukaryota</taxon>
        <taxon>Metazoa</taxon>
        <taxon>Ecdysozoa</taxon>
        <taxon>Arthropoda</taxon>
        <taxon>Chelicerata</taxon>
        <taxon>Arachnida</taxon>
        <taxon>Araneae</taxon>
        <taxon>Araneomorphae</taxon>
        <taxon>Entelegynae</taxon>
        <taxon>Araneoidea</taxon>
        <taxon>Nephilidae</taxon>
        <taxon>Trichonephila</taxon>
    </lineage>
</organism>
<keyword evidence="5" id="KW-0732">Signal</keyword>
<feature type="chain" id="PRO_5036473476" evidence="5">
    <location>
        <begin position="20"/>
        <end position="176"/>
    </location>
</feature>
<accession>A0A8X6FYV6</accession>
<dbReference type="InterPro" id="IPR000118">
    <property type="entry name" value="Granulin"/>
</dbReference>
<dbReference type="PROSITE" id="PS00799">
    <property type="entry name" value="GRANULINS"/>
    <property type="match status" value="1"/>
</dbReference>
<dbReference type="OrthoDB" id="5854875at2759"/>
<evidence type="ECO:0000256" key="3">
    <source>
        <dbReference type="ARBA" id="ARBA00022525"/>
    </source>
</evidence>
<keyword evidence="3" id="KW-0964">Secreted</keyword>
<comment type="caution">
    <text evidence="7">The sequence shown here is derived from an EMBL/GenBank/DDBJ whole genome shotgun (WGS) entry which is preliminary data.</text>
</comment>
<evidence type="ECO:0000313" key="7">
    <source>
        <dbReference type="EMBL" id="GFQ91632.1"/>
    </source>
</evidence>
<dbReference type="Gene3D" id="2.10.25.160">
    <property type="entry name" value="Granulin"/>
    <property type="match status" value="2"/>
</dbReference>
<feature type="domain" description="Granulins" evidence="6">
    <location>
        <begin position="129"/>
        <end position="142"/>
    </location>
</feature>
<evidence type="ECO:0000256" key="1">
    <source>
        <dbReference type="ARBA" id="ARBA00004613"/>
    </source>
</evidence>
<name>A0A8X6FYV6_TRICU</name>
<dbReference type="AlphaFoldDB" id="A0A8X6FYV6"/>
<protein>
    <submittedName>
        <fullName evidence="7">Granulin</fullName>
    </submittedName>
</protein>
<evidence type="ECO:0000313" key="8">
    <source>
        <dbReference type="Proteomes" id="UP000887116"/>
    </source>
</evidence>
<sequence>MELLVALLALLSFIAGVLGDCSDVCKHGETCCPSPEGRKCCPFANAVCCPNEKHCCPSDTVCDRSGGCYHKMKPLLAHIITKRQGALQVDPESSEVQCDEKHSCSVGNTCCELSDGTYGCCKYWDAQCCKDGLHCCPKYSTCSGHECIVHLPNSPIRYGIPTRPLEESWKEIGDFE</sequence>
<feature type="signal peptide" evidence="5">
    <location>
        <begin position="1"/>
        <end position="19"/>
    </location>
</feature>
<evidence type="ECO:0000256" key="5">
    <source>
        <dbReference type="SAM" id="SignalP"/>
    </source>
</evidence>
<dbReference type="SUPFAM" id="SSF57277">
    <property type="entry name" value="Granulin repeat"/>
    <property type="match status" value="1"/>
</dbReference>
<keyword evidence="8" id="KW-1185">Reference proteome</keyword>
<evidence type="ECO:0000256" key="2">
    <source>
        <dbReference type="ARBA" id="ARBA00010093"/>
    </source>
</evidence>
<dbReference type="EMBL" id="BMAO01013905">
    <property type="protein sequence ID" value="GFQ91632.1"/>
    <property type="molecule type" value="Genomic_DNA"/>
</dbReference>
<reference evidence="7" key="1">
    <citation type="submission" date="2020-07" db="EMBL/GenBank/DDBJ databases">
        <title>Multicomponent nature underlies the extraordinary mechanical properties of spider dragline silk.</title>
        <authorList>
            <person name="Kono N."/>
            <person name="Nakamura H."/>
            <person name="Mori M."/>
            <person name="Yoshida Y."/>
            <person name="Ohtoshi R."/>
            <person name="Malay A.D."/>
            <person name="Moran D.A.P."/>
            <person name="Tomita M."/>
            <person name="Numata K."/>
            <person name="Arakawa K."/>
        </authorList>
    </citation>
    <scope>NUCLEOTIDE SEQUENCE</scope>
</reference>
<dbReference type="SMART" id="SM00277">
    <property type="entry name" value="GRAN"/>
    <property type="match status" value="2"/>
</dbReference>
<dbReference type="PANTHER" id="PTHR12274:SF3">
    <property type="entry name" value="PROGRANULIN"/>
    <property type="match status" value="1"/>
</dbReference>
<dbReference type="PANTHER" id="PTHR12274">
    <property type="entry name" value="GRANULIN"/>
    <property type="match status" value="1"/>
</dbReference>
<dbReference type="GO" id="GO:0005576">
    <property type="term" value="C:extracellular region"/>
    <property type="evidence" value="ECO:0007669"/>
    <property type="project" value="UniProtKB-SubCell"/>
</dbReference>
<evidence type="ECO:0000259" key="6">
    <source>
        <dbReference type="PROSITE" id="PS00799"/>
    </source>
</evidence>
<comment type="subcellular location">
    <subcellularLocation>
        <location evidence="1">Secreted</location>
    </subcellularLocation>
</comment>
<dbReference type="Proteomes" id="UP000887116">
    <property type="component" value="Unassembled WGS sequence"/>
</dbReference>